<dbReference type="PANTHER" id="PTHR43829:SF9">
    <property type="entry name" value="AQUAPORIN-9"/>
    <property type="match status" value="1"/>
</dbReference>
<dbReference type="EMBL" id="PQNQ01000015">
    <property type="protein sequence ID" value="RRQ03739.1"/>
    <property type="molecule type" value="Genomic_DNA"/>
</dbReference>
<dbReference type="PRINTS" id="PR00783">
    <property type="entry name" value="MINTRINSICP"/>
</dbReference>
<feature type="transmembrane region" description="Helical" evidence="8">
    <location>
        <begin position="219"/>
        <end position="243"/>
    </location>
</feature>
<evidence type="ECO:0000256" key="4">
    <source>
        <dbReference type="ARBA" id="ARBA00022692"/>
    </source>
</evidence>
<dbReference type="GO" id="GO:0005886">
    <property type="term" value="C:plasma membrane"/>
    <property type="evidence" value="ECO:0007669"/>
    <property type="project" value="TreeGrafter"/>
</dbReference>
<keyword evidence="4 7" id="KW-0812">Transmembrane</keyword>
<sequence length="246" mass="24831">MGGPEVLAWEFAGTALLLLLGNGVCAANTLRASAAHGTGWNLIAAGWGLAVFVGASVADPTGGHLNPAVTLALAVKGDLAWGLVPWYVAGQMLGAMVGAGLAWAAFRQLFDAEAREDSPADVGPVFFTVPAGPRNGWNAVTEFIATAVLLAFVLLGPSGGDTGPLAYLGVAAVIVAVGASLGSPTGYAINPVRDLGPRIMYAFVLPLGRLRRPGSARWGYAWVPVVAPLVAAVVLGVVARVAVGAA</sequence>
<dbReference type="GO" id="GO:0015254">
    <property type="term" value="F:glycerol channel activity"/>
    <property type="evidence" value="ECO:0007669"/>
    <property type="project" value="TreeGrafter"/>
</dbReference>
<evidence type="ECO:0000313" key="9">
    <source>
        <dbReference type="EMBL" id="RRQ03739.1"/>
    </source>
</evidence>
<organism evidence="9 10">
    <name type="scientific">Corynebacterium bovis</name>
    <dbReference type="NCBI Taxonomy" id="36808"/>
    <lineage>
        <taxon>Bacteria</taxon>
        <taxon>Bacillati</taxon>
        <taxon>Actinomycetota</taxon>
        <taxon>Actinomycetes</taxon>
        <taxon>Mycobacteriales</taxon>
        <taxon>Corynebacteriaceae</taxon>
        <taxon>Corynebacterium</taxon>
    </lineage>
</organism>
<dbReference type="PROSITE" id="PS00221">
    <property type="entry name" value="MIP"/>
    <property type="match status" value="1"/>
</dbReference>
<evidence type="ECO:0000256" key="2">
    <source>
        <dbReference type="ARBA" id="ARBA00006175"/>
    </source>
</evidence>
<feature type="transmembrane region" description="Helical" evidence="8">
    <location>
        <begin position="86"/>
        <end position="106"/>
    </location>
</feature>
<dbReference type="Proteomes" id="UP000278422">
    <property type="component" value="Unassembled WGS sequence"/>
</dbReference>
<evidence type="ECO:0000256" key="5">
    <source>
        <dbReference type="ARBA" id="ARBA00022989"/>
    </source>
</evidence>
<keyword evidence="3 7" id="KW-0813">Transport</keyword>
<evidence type="ECO:0000313" key="10">
    <source>
        <dbReference type="Proteomes" id="UP000278422"/>
    </source>
</evidence>
<dbReference type="Gene3D" id="1.20.1080.10">
    <property type="entry name" value="Glycerol uptake facilitator protein"/>
    <property type="match status" value="1"/>
</dbReference>
<dbReference type="PANTHER" id="PTHR43829">
    <property type="entry name" value="AQUAPORIN OR AQUAGLYCEROPORIN RELATED"/>
    <property type="match status" value="1"/>
</dbReference>
<dbReference type="Pfam" id="PF00230">
    <property type="entry name" value="MIP"/>
    <property type="match status" value="1"/>
</dbReference>
<protein>
    <submittedName>
        <fullName evidence="9">Aquaporin family protein</fullName>
    </submittedName>
</protein>
<evidence type="ECO:0000256" key="3">
    <source>
        <dbReference type="ARBA" id="ARBA00022448"/>
    </source>
</evidence>
<proteinExistence type="inferred from homology"/>
<evidence type="ECO:0000256" key="6">
    <source>
        <dbReference type="ARBA" id="ARBA00023136"/>
    </source>
</evidence>
<comment type="subcellular location">
    <subcellularLocation>
        <location evidence="1">Membrane</location>
        <topology evidence="1">Multi-pass membrane protein</topology>
    </subcellularLocation>
</comment>
<feature type="transmembrane region" description="Helical" evidence="8">
    <location>
        <begin position="6"/>
        <end position="27"/>
    </location>
</feature>
<dbReference type="InterPro" id="IPR000425">
    <property type="entry name" value="MIP"/>
</dbReference>
<keyword evidence="6 8" id="KW-0472">Membrane</keyword>
<dbReference type="InterPro" id="IPR022357">
    <property type="entry name" value="MIP_CS"/>
</dbReference>
<name>A0A3R8VX24_9CORY</name>
<feature type="transmembrane region" description="Helical" evidence="8">
    <location>
        <begin position="165"/>
        <end position="189"/>
    </location>
</feature>
<dbReference type="SUPFAM" id="SSF81338">
    <property type="entry name" value="Aquaporin-like"/>
    <property type="match status" value="1"/>
</dbReference>
<evidence type="ECO:0000256" key="1">
    <source>
        <dbReference type="ARBA" id="ARBA00004141"/>
    </source>
</evidence>
<reference evidence="9 10" key="1">
    <citation type="submission" date="2018-01" db="EMBL/GenBank/DDBJ databases">
        <title>Twenty Corynebacterium bovis Genomes.</title>
        <authorList>
            <person name="Gulvik C.A."/>
        </authorList>
    </citation>
    <scope>NUCLEOTIDE SEQUENCE [LARGE SCALE GENOMIC DNA]</scope>
    <source>
        <strain evidence="9 10">16-2004</strain>
    </source>
</reference>
<feature type="transmembrane region" description="Helical" evidence="8">
    <location>
        <begin position="139"/>
        <end position="159"/>
    </location>
</feature>
<dbReference type="AlphaFoldDB" id="A0A3R8VX24"/>
<comment type="similarity">
    <text evidence="2 7">Belongs to the MIP/aquaporin (TC 1.A.8) family.</text>
</comment>
<comment type="caution">
    <text evidence="9">The sequence shown here is derived from an EMBL/GenBank/DDBJ whole genome shotgun (WGS) entry which is preliminary data.</text>
</comment>
<keyword evidence="10" id="KW-1185">Reference proteome</keyword>
<dbReference type="RefSeq" id="WP_125174652.1">
    <property type="nucleotide sequence ID" value="NZ_JASPHA010000034.1"/>
</dbReference>
<dbReference type="InterPro" id="IPR023271">
    <property type="entry name" value="Aquaporin-like"/>
</dbReference>
<accession>A0A3R8VX24</accession>
<gene>
    <name evidence="9" type="ORF">CXF42_06490</name>
</gene>
<evidence type="ECO:0000256" key="7">
    <source>
        <dbReference type="RuleBase" id="RU000477"/>
    </source>
</evidence>
<evidence type="ECO:0000256" key="8">
    <source>
        <dbReference type="SAM" id="Phobius"/>
    </source>
</evidence>
<keyword evidence="5 8" id="KW-1133">Transmembrane helix</keyword>
<dbReference type="InterPro" id="IPR050363">
    <property type="entry name" value="MIP/Aquaporin"/>
</dbReference>
<feature type="transmembrane region" description="Helical" evidence="8">
    <location>
        <begin position="39"/>
        <end position="58"/>
    </location>
</feature>